<protein>
    <recommendedName>
        <fullName evidence="10">M18 family aminopeptidase</fullName>
        <ecNumber evidence="10">3.4.11.-</ecNumber>
    </recommendedName>
</protein>
<dbReference type="GO" id="GO:0006508">
    <property type="term" value="P:proteolysis"/>
    <property type="evidence" value="ECO:0007669"/>
    <property type="project" value="UniProtKB-KW"/>
</dbReference>
<dbReference type="SUPFAM" id="SSF101821">
    <property type="entry name" value="Aminopeptidase/glucanase lid domain"/>
    <property type="match status" value="1"/>
</dbReference>
<dbReference type="Proteomes" id="UP000476055">
    <property type="component" value="Unassembled WGS sequence"/>
</dbReference>
<dbReference type="PANTHER" id="PTHR28570:SF3">
    <property type="entry name" value="ASPARTYL AMINOPEPTIDASE"/>
    <property type="match status" value="1"/>
</dbReference>
<evidence type="ECO:0000256" key="4">
    <source>
        <dbReference type="ARBA" id="ARBA00022670"/>
    </source>
</evidence>
<keyword evidence="6 9" id="KW-0378">Hydrolase</keyword>
<evidence type="ECO:0000256" key="2">
    <source>
        <dbReference type="ARBA" id="ARBA00008290"/>
    </source>
</evidence>
<dbReference type="GO" id="GO:0005737">
    <property type="term" value="C:cytoplasm"/>
    <property type="evidence" value="ECO:0007669"/>
    <property type="project" value="UniProtKB-ARBA"/>
</dbReference>
<sequence>MNDFQKTAKEMLDFIEKSPTCFHAVANIGAMLEEAGYVRLRENEEWKLVKGGKYYTERNDSSVIAFAVPTGTVKGFHMAAAHSDSPCFKVKEKPELTVEDHYMRLNTEKYGGMILSTWMDRPLSVAGRLAVRGTDGIQSRLVNIDRDLCVIPNVAIHMNREMNKGVEYNPQVDMLPLFADVAFDTDAAGASETADGSLEKPALLGLAAEAAGVDAEAILGEDLFLYTRQEGRFLGAKGEFVLAPRLDDLQSAFALTKAFTESTPAEYINICAVFDNEEVGSGTRQGADSTFLADTLDRITEGLLADHSTYLRWIADSFLISADNAHAVHPNHPEKADPTNRPYLNGGIVIKFHGSQKYTTDGISAAKMKDYCERAKVPYQTYANRSDIAGGSTLGNISTAHVSVSSVDIGLPQLAMHSAVETAGMMDTEYAVRALKEFWGE</sequence>
<dbReference type="Gene3D" id="2.30.250.10">
    <property type="entry name" value="Aminopeptidase i, Domain 2"/>
    <property type="match status" value="1"/>
</dbReference>
<evidence type="ECO:0000256" key="9">
    <source>
        <dbReference type="RuleBase" id="RU004386"/>
    </source>
</evidence>
<dbReference type="SUPFAM" id="SSF53187">
    <property type="entry name" value="Zn-dependent exopeptidases"/>
    <property type="match status" value="1"/>
</dbReference>
<keyword evidence="7 9" id="KW-0862">Zinc</keyword>
<dbReference type="CDD" id="cd05658">
    <property type="entry name" value="M18_DAP"/>
    <property type="match status" value="1"/>
</dbReference>
<evidence type="ECO:0000256" key="8">
    <source>
        <dbReference type="ARBA" id="ARBA00023049"/>
    </source>
</evidence>
<evidence type="ECO:0000313" key="12">
    <source>
        <dbReference type="Proteomes" id="UP000476055"/>
    </source>
</evidence>
<organism evidence="11 12">
    <name type="scientific">Waltera intestinalis</name>
    <dbReference type="NCBI Taxonomy" id="2606635"/>
    <lineage>
        <taxon>Bacteria</taxon>
        <taxon>Bacillati</taxon>
        <taxon>Bacillota</taxon>
        <taxon>Clostridia</taxon>
        <taxon>Lachnospirales</taxon>
        <taxon>Lachnospiraceae</taxon>
        <taxon>Waltera</taxon>
    </lineage>
</organism>
<comment type="caution">
    <text evidence="11">The sequence shown here is derived from an EMBL/GenBank/DDBJ whole genome shotgun (WGS) entry which is preliminary data.</text>
</comment>
<dbReference type="PRINTS" id="PR00932">
    <property type="entry name" value="AMINO1PTASE"/>
</dbReference>
<evidence type="ECO:0000256" key="7">
    <source>
        <dbReference type="ARBA" id="ARBA00022833"/>
    </source>
</evidence>
<keyword evidence="4 9" id="KW-0645">Protease</keyword>
<evidence type="ECO:0000256" key="5">
    <source>
        <dbReference type="ARBA" id="ARBA00022723"/>
    </source>
</evidence>
<keyword evidence="5 9" id="KW-0479">Metal-binding</keyword>
<evidence type="ECO:0000256" key="10">
    <source>
        <dbReference type="RuleBase" id="RU004387"/>
    </source>
</evidence>
<evidence type="ECO:0000256" key="6">
    <source>
        <dbReference type="ARBA" id="ARBA00022801"/>
    </source>
</evidence>
<keyword evidence="3 9" id="KW-0031">Aminopeptidase</keyword>
<evidence type="ECO:0000256" key="3">
    <source>
        <dbReference type="ARBA" id="ARBA00022438"/>
    </source>
</evidence>
<dbReference type="AlphaFoldDB" id="A0A6L5YH92"/>
<dbReference type="EC" id="3.4.11.-" evidence="10"/>
<comment type="similarity">
    <text evidence="2 9">Belongs to the peptidase M18 family.</text>
</comment>
<accession>A0A6L5YH92</accession>
<dbReference type="NCBIfam" id="NF002759">
    <property type="entry name" value="PRK02813.1"/>
    <property type="match status" value="1"/>
</dbReference>
<comment type="cofactor">
    <cofactor evidence="1 10">
        <name>Zn(2+)</name>
        <dbReference type="ChEBI" id="CHEBI:29105"/>
    </cofactor>
</comment>
<proteinExistence type="inferred from homology"/>
<name>A0A6L5YH92_9FIRM</name>
<dbReference type="EMBL" id="VUMU01000004">
    <property type="protein sequence ID" value="MST57621.1"/>
    <property type="molecule type" value="Genomic_DNA"/>
</dbReference>
<dbReference type="PANTHER" id="PTHR28570">
    <property type="entry name" value="ASPARTYL AMINOPEPTIDASE"/>
    <property type="match status" value="1"/>
</dbReference>
<dbReference type="GO" id="GO:0004177">
    <property type="term" value="F:aminopeptidase activity"/>
    <property type="evidence" value="ECO:0007669"/>
    <property type="project" value="UniProtKB-KW"/>
</dbReference>
<evidence type="ECO:0000256" key="1">
    <source>
        <dbReference type="ARBA" id="ARBA00001947"/>
    </source>
</evidence>
<evidence type="ECO:0000313" key="11">
    <source>
        <dbReference type="EMBL" id="MST57621.1"/>
    </source>
</evidence>
<dbReference type="GO" id="GO:0008270">
    <property type="term" value="F:zinc ion binding"/>
    <property type="evidence" value="ECO:0007669"/>
    <property type="project" value="InterPro"/>
</dbReference>
<dbReference type="GO" id="GO:0008237">
    <property type="term" value="F:metallopeptidase activity"/>
    <property type="evidence" value="ECO:0007669"/>
    <property type="project" value="UniProtKB-KW"/>
</dbReference>
<dbReference type="InterPro" id="IPR001948">
    <property type="entry name" value="Peptidase_M18"/>
</dbReference>
<reference evidence="11 12" key="1">
    <citation type="submission" date="2019-08" db="EMBL/GenBank/DDBJ databases">
        <title>In-depth cultivation of the pig gut microbiome towards novel bacterial diversity and tailored functional studies.</title>
        <authorList>
            <person name="Wylensek D."/>
            <person name="Hitch T.C.A."/>
            <person name="Clavel T."/>
        </authorList>
    </citation>
    <scope>NUCLEOTIDE SEQUENCE [LARGE SCALE GENOMIC DNA]</scope>
    <source>
        <strain evidence="11 12">WCA3-601-WT-6H</strain>
    </source>
</reference>
<dbReference type="Pfam" id="PF02127">
    <property type="entry name" value="Peptidase_M18"/>
    <property type="match status" value="1"/>
</dbReference>
<dbReference type="Gene3D" id="3.40.630.10">
    <property type="entry name" value="Zn peptidases"/>
    <property type="match status" value="1"/>
</dbReference>
<dbReference type="InterPro" id="IPR023358">
    <property type="entry name" value="Peptidase_M18_dom2"/>
</dbReference>
<gene>
    <name evidence="11" type="ORF">FYJ59_05065</name>
</gene>
<keyword evidence="12" id="KW-1185">Reference proteome</keyword>
<keyword evidence="8 9" id="KW-0482">Metalloprotease</keyword>
<dbReference type="RefSeq" id="WP_154495694.1">
    <property type="nucleotide sequence ID" value="NZ_VUMU01000004.1"/>
</dbReference>